<dbReference type="InterPro" id="IPR016181">
    <property type="entry name" value="Acyl_CoA_acyltransferase"/>
</dbReference>
<comment type="similarity">
    <text evidence="8 9">Belongs to the autoinducer synthase family.</text>
</comment>
<evidence type="ECO:0000256" key="7">
    <source>
        <dbReference type="ARBA" id="ARBA00048576"/>
    </source>
</evidence>
<comment type="catalytic activity">
    <reaction evidence="7 9">
        <text>a fatty acyl-[ACP] + S-adenosyl-L-methionine = an N-acyl-L-homoserine lactone + S-methyl-5'-thioadenosine + holo-[ACP] + H(+)</text>
        <dbReference type="Rhea" id="RHEA:10096"/>
        <dbReference type="Rhea" id="RHEA-COMP:9685"/>
        <dbReference type="Rhea" id="RHEA-COMP:14125"/>
        <dbReference type="ChEBI" id="CHEBI:15378"/>
        <dbReference type="ChEBI" id="CHEBI:17509"/>
        <dbReference type="ChEBI" id="CHEBI:55474"/>
        <dbReference type="ChEBI" id="CHEBI:59789"/>
        <dbReference type="ChEBI" id="CHEBI:64479"/>
        <dbReference type="ChEBI" id="CHEBI:138651"/>
        <dbReference type="EC" id="2.3.1.184"/>
    </reaction>
</comment>
<dbReference type="PRINTS" id="PR01549">
    <property type="entry name" value="AUTOINDCRSYN"/>
</dbReference>
<dbReference type="AlphaFoldDB" id="A0A9X8HLK3"/>
<reference evidence="10 11" key="1">
    <citation type="submission" date="2018-11" db="EMBL/GenBank/DDBJ databases">
        <title>Genomic analyses of the natural microbiome of Caenorhabditis elegans.</title>
        <authorList>
            <person name="Samuel B."/>
        </authorList>
    </citation>
    <scope>NUCLEOTIDE SEQUENCE [LARGE SCALE GENOMIC DNA]</scope>
    <source>
        <strain evidence="10 11">BIGb0473</strain>
    </source>
</reference>
<evidence type="ECO:0000313" key="10">
    <source>
        <dbReference type="EMBL" id="ROQ52953.1"/>
    </source>
</evidence>
<keyword evidence="3 8" id="KW-0673">Quorum sensing</keyword>
<dbReference type="GO" id="GO:0007165">
    <property type="term" value="P:signal transduction"/>
    <property type="evidence" value="ECO:0007669"/>
    <property type="project" value="TreeGrafter"/>
</dbReference>
<evidence type="ECO:0000256" key="8">
    <source>
        <dbReference type="PROSITE-ProRule" id="PRU00533"/>
    </source>
</evidence>
<dbReference type="Gene3D" id="3.40.630.30">
    <property type="match status" value="1"/>
</dbReference>
<sequence length="194" mass="22138">MFTAVTGTIKDFPRTMASALAEYRYQVFVRELGWPLQCPEGQEWDEFDRPDTLYVLACDKQQNIFGCARLIPTHRPYLLAEVFPHLVGDAPLPYQQDIWELSRFAMSSPKGQYLSAEQAWQNTVAMVGKVIDVARAQGARRLIAFTAMGNERLLKRMGVTTRRIARPQMIDDKPVLAFWIEIDDQTTRALQLAA</sequence>
<dbReference type="PANTHER" id="PTHR39322">
    <property type="entry name" value="ACYL-HOMOSERINE-LACTONE SYNTHASE"/>
    <property type="match status" value="1"/>
</dbReference>
<comment type="caution">
    <text evidence="10">The sequence shown here is derived from an EMBL/GenBank/DDBJ whole genome shotgun (WGS) entry which is preliminary data.</text>
</comment>
<evidence type="ECO:0000256" key="9">
    <source>
        <dbReference type="RuleBase" id="RU361135"/>
    </source>
</evidence>
<evidence type="ECO:0000256" key="5">
    <source>
        <dbReference type="ARBA" id="ARBA00022691"/>
    </source>
</evidence>
<dbReference type="PROSITE" id="PS51187">
    <property type="entry name" value="AUTOINDUCER_SYNTH_2"/>
    <property type="match status" value="1"/>
</dbReference>
<dbReference type="PANTHER" id="PTHR39322:SF1">
    <property type="entry name" value="ISOVALERYL-HOMOSERINE LACTONE SYNTHASE"/>
    <property type="match status" value="1"/>
</dbReference>
<dbReference type="OrthoDB" id="6023281at2"/>
<protein>
    <recommendedName>
        <fullName evidence="2 9">Acyl-homoserine-lactone synthase</fullName>
        <ecNumber evidence="1 9">2.3.1.184</ecNumber>
    </recommendedName>
    <alternativeName>
        <fullName evidence="9">Autoinducer synthesis protein</fullName>
    </alternativeName>
</protein>
<evidence type="ECO:0000256" key="1">
    <source>
        <dbReference type="ARBA" id="ARBA00012340"/>
    </source>
</evidence>
<keyword evidence="5 9" id="KW-0949">S-adenosyl-L-methionine</keyword>
<gene>
    <name evidence="10" type="ORF">EDF85_0703</name>
</gene>
<dbReference type="InterPro" id="IPR001690">
    <property type="entry name" value="Autoind_synthase"/>
</dbReference>
<keyword evidence="6 8" id="KW-0071">Autoinducer synthesis</keyword>
<dbReference type="EC" id="2.3.1.184" evidence="1 9"/>
<proteinExistence type="inferred from homology"/>
<evidence type="ECO:0000256" key="3">
    <source>
        <dbReference type="ARBA" id="ARBA00022654"/>
    </source>
</evidence>
<dbReference type="GO" id="GO:0061579">
    <property type="term" value="F:N-acyl homoserine lactone synthase activity"/>
    <property type="evidence" value="ECO:0007669"/>
    <property type="project" value="UniProtKB-UniRule"/>
</dbReference>
<dbReference type="SUPFAM" id="SSF55729">
    <property type="entry name" value="Acyl-CoA N-acyltransferases (Nat)"/>
    <property type="match status" value="1"/>
</dbReference>
<keyword evidence="4 9" id="KW-0808">Transferase</keyword>
<dbReference type="EMBL" id="RJUR01000011">
    <property type="protein sequence ID" value="ROQ52953.1"/>
    <property type="molecule type" value="Genomic_DNA"/>
</dbReference>
<dbReference type="Proteomes" id="UP000269115">
    <property type="component" value="Unassembled WGS sequence"/>
</dbReference>
<organism evidence="10 11">
    <name type="scientific">Pseudomonas putida</name>
    <name type="common">Arthrobacter siderocapsulatus</name>
    <dbReference type="NCBI Taxonomy" id="303"/>
    <lineage>
        <taxon>Bacteria</taxon>
        <taxon>Pseudomonadati</taxon>
        <taxon>Pseudomonadota</taxon>
        <taxon>Gammaproteobacteria</taxon>
        <taxon>Pseudomonadales</taxon>
        <taxon>Pseudomonadaceae</taxon>
        <taxon>Pseudomonas</taxon>
    </lineage>
</organism>
<dbReference type="Pfam" id="PF00765">
    <property type="entry name" value="Autoind_synth"/>
    <property type="match status" value="1"/>
</dbReference>
<evidence type="ECO:0000256" key="4">
    <source>
        <dbReference type="ARBA" id="ARBA00022679"/>
    </source>
</evidence>
<accession>A0A9X8HLK3</accession>
<evidence type="ECO:0000256" key="6">
    <source>
        <dbReference type="ARBA" id="ARBA00022929"/>
    </source>
</evidence>
<evidence type="ECO:0000313" key="11">
    <source>
        <dbReference type="Proteomes" id="UP000269115"/>
    </source>
</evidence>
<dbReference type="GO" id="GO:0009372">
    <property type="term" value="P:quorum sensing"/>
    <property type="evidence" value="ECO:0007669"/>
    <property type="project" value="UniProtKB-UniRule"/>
</dbReference>
<dbReference type="RefSeq" id="WP_043861164.1">
    <property type="nucleotide sequence ID" value="NZ_RJUR01000011.1"/>
</dbReference>
<evidence type="ECO:0000256" key="2">
    <source>
        <dbReference type="ARBA" id="ARBA00018768"/>
    </source>
</evidence>
<name>A0A9X8HLK3_PSEPU</name>